<reference evidence="2" key="1">
    <citation type="journal article" date="2014" name="Int. J. Syst. Evol. Microbiol.">
        <title>Complete genome sequence of Corynebacterium casei LMG S-19264T (=DSM 44701T), isolated from a smear-ripened cheese.</title>
        <authorList>
            <consortium name="US DOE Joint Genome Institute (JGI-PGF)"/>
            <person name="Walter F."/>
            <person name="Albersmeier A."/>
            <person name="Kalinowski J."/>
            <person name="Ruckert C."/>
        </authorList>
    </citation>
    <scope>NUCLEOTIDE SEQUENCE</scope>
    <source>
        <strain evidence="2">CGMCC 1.15095</strain>
    </source>
</reference>
<protein>
    <submittedName>
        <fullName evidence="2">Uncharacterized protein</fullName>
    </submittedName>
</protein>
<dbReference type="Proteomes" id="UP000608154">
    <property type="component" value="Unassembled WGS sequence"/>
</dbReference>
<reference evidence="2" key="2">
    <citation type="submission" date="2020-09" db="EMBL/GenBank/DDBJ databases">
        <authorList>
            <person name="Sun Q."/>
            <person name="Zhou Y."/>
        </authorList>
    </citation>
    <scope>NUCLEOTIDE SEQUENCE</scope>
    <source>
        <strain evidence="2">CGMCC 1.15095</strain>
    </source>
</reference>
<dbReference type="AlphaFoldDB" id="A0A916X6M0"/>
<evidence type="ECO:0000313" key="3">
    <source>
        <dbReference type="Proteomes" id="UP000608154"/>
    </source>
</evidence>
<feature type="transmembrane region" description="Helical" evidence="1">
    <location>
        <begin position="236"/>
        <end position="258"/>
    </location>
</feature>
<dbReference type="EMBL" id="BMHK01000025">
    <property type="protein sequence ID" value="GGC10016.1"/>
    <property type="molecule type" value="Genomic_DNA"/>
</dbReference>
<evidence type="ECO:0000256" key="1">
    <source>
        <dbReference type="SAM" id="Phobius"/>
    </source>
</evidence>
<feature type="transmembrane region" description="Helical" evidence="1">
    <location>
        <begin position="51"/>
        <end position="73"/>
    </location>
</feature>
<keyword evidence="1" id="KW-1133">Transmembrane helix</keyword>
<feature type="transmembrane region" description="Helical" evidence="1">
    <location>
        <begin position="361"/>
        <end position="378"/>
    </location>
</feature>
<name>A0A916X6M0_9SPHN</name>
<proteinExistence type="predicted"/>
<feature type="transmembrane region" description="Helical" evidence="1">
    <location>
        <begin position="24"/>
        <end position="45"/>
    </location>
</feature>
<dbReference type="RefSeq" id="WP_188772458.1">
    <property type="nucleotide sequence ID" value="NZ_BMHK01000025.1"/>
</dbReference>
<sequence length="416" mass="43483">MKSRSFQATPFITRQMLSLLRSKSLGASFGFAFAGAAFTFGNLLLARELPAAAFGQLALAVAIYNVCICLAPWGIDQVLLRRRLEPGSRLFLRAFVPCSIVAVAAVGGIVAVYGFPVRAALLLGAAIFGGGLTIAAGMGLRSHGWMMLAIAVTNVGSWALLISGASGFIVSWTSVVPPMTILAVANLLFAAISWIAFIRHCGLNGEKDDAVPPGEALSLVVAVAAGALLVQVERFVIPQVLGFQALATFAVVASVAIFPFRLLRSGSGFALTPRLRAATDRPTRFRLLASEGKALAITFLIGTVLVLALAPFVASVFTDGRYQLERLLILAACFNGAAKLLEGLPHSAVVACGTAVEIRHLSWMSWFVIAATVAGSWLGARWGLAGLMCGSAAGCLIGSIPGALLARKVLVRGFVD</sequence>
<accession>A0A916X6M0</accession>
<feature type="transmembrane region" description="Helical" evidence="1">
    <location>
        <begin position="175"/>
        <end position="198"/>
    </location>
</feature>
<feature type="transmembrane region" description="Helical" evidence="1">
    <location>
        <begin position="384"/>
        <end position="406"/>
    </location>
</feature>
<feature type="transmembrane region" description="Helical" evidence="1">
    <location>
        <begin position="294"/>
        <end position="317"/>
    </location>
</feature>
<keyword evidence="3" id="KW-1185">Reference proteome</keyword>
<feature type="transmembrane region" description="Helical" evidence="1">
    <location>
        <begin position="210"/>
        <end position="230"/>
    </location>
</feature>
<keyword evidence="1" id="KW-0472">Membrane</keyword>
<feature type="transmembrane region" description="Helical" evidence="1">
    <location>
        <begin position="94"/>
        <end position="115"/>
    </location>
</feature>
<evidence type="ECO:0000313" key="2">
    <source>
        <dbReference type="EMBL" id="GGC10016.1"/>
    </source>
</evidence>
<gene>
    <name evidence="2" type="ORF">GCM10011494_30880</name>
</gene>
<feature type="transmembrane region" description="Helical" evidence="1">
    <location>
        <begin position="121"/>
        <end position="140"/>
    </location>
</feature>
<comment type="caution">
    <text evidence="2">The sequence shown here is derived from an EMBL/GenBank/DDBJ whole genome shotgun (WGS) entry which is preliminary data.</text>
</comment>
<keyword evidence="1" id="KW-0812">Transmembrane</keyword>
<feature type="transmembrane region" description="Helical" evidence="1">
    <location>
        <begin position="147"/>
        <end position="169"/>
    </location>
</feature>
<organism evidence="2 3">
    <name type="scientific">Novosphingobium endophyticum</name>
    <dbReference type="NCBI Taxonomy" id="1955250"/>
    <lineage>
        <taxon>Bacteria</taxon>
        <taxon>Pseudomonadati</taxon>
        <taxon>Pseudomonadota</taxon>
        <taxon>Alphaproteobacteria</taxon>
        <taxon>Sphingomonadales</taxon>
        <taxon>Sphingomonadaceae</taxon>
        <taxon>Novosphingobium</taxon>
    </lineage>
</organism>